<evidence type="ECO:0000259" key="3">
    <source>
        <dbReference type="PROSITE" id="PS50943"/>
    </source>
</evidence>
<dbReference type="PANTHER" id="PTHR46797">
    <property type="entry name" value="HTH-TYPE TRANSCRIPTIONAL REGULATOR"/>
    <property type="match status" value="1"/>
</dbReference>
<dbReference type="InterPro" id="IPR001387">
    <property type="entry name" value="Cro/C1-type_HTH"/>
</dbReference>
<dbReference type="CDD" id="cd00093">
    <property type="entry name" value="HTH_XRE"/>
    <property type="match status" value="1"/>
</dbReference>
<dbReference type="InterPro" id="IPR050807">
    <property type="entry name" value="TransReg_Diox_bact_type"/>
</dbReference>
<accession>A0A5B1LKH7</accession>
<dbReference type="Gene3D" id="1.10.260.40">
    <property type="entry name" value="lambda repressor-like DNA-binding domains"/>
    <property type="match status" value="1"/>
</dbReference>
<feature type="domain" description="HTH cro/C1-type" evidence="3">
    <location>
        <begin position="49"/>
        <end position="104"/>
    </location>
</feature>
<comment type="caution">
    <text evidence="4">The sequence shown here is derived from an EMBL/GenBank/DDBJ whole genome shotgun (WGS) entry which is preliminary data.</text>
</comment>
<dbReference type="Pfam" id="PF01381">
    <property type="entry name" value="HTH_3"/>
    <property type="match status" value="1"/>
</dbReference>
<sequence length="113" mass="13165">MQRVSREEPENKKCNDPWTDSSRLSRHVHAVSVERRPETAHRRAVGARIAQLRRERGWSQLELAGRADLHRPYVTGIESGTRNPSLDVFVRIANALHVPLWEVFKFEDRSRDL</sequence>
<evidence type="ECO:0000313" key="4">
    <source>
        <dbReference type="EMBL" id="KAA1421255.1"/>
    </source>
</evidence>
<keyword evidence="1" id="KW-0238">DNA-binding</keyword>
<name>A0A5B1LKH7_9ACTN</name>
<dbReference type="InterPro" id="IPR010982">
    <property type="entry name" value="Lambda_DNA-bd_dom_sf"/>
</dbReference>
<dbReference type="GO" id="GO:0003677">
    <property type="term" value="F:DNA binding"/>
    <property type="evidence" value="ECO:0007669"/>
    <property type="project" value="UniProtKB-KW"/>
</dbReference>
<dbReference type="Proteomes" id="UP000325003">
    <property type="component" value="Unassembled WGS sequence"/>
</dbReference>
<proteinExistence type="predicted"/>
<evidence type="ECO:0000256" key="2">
    <source>
        <dbReference type="SAM" id="MobiDB-lite"/>
    </source>
</evidence>
<gene>
    <name evidence="4" type="ORF">F0U44_02785</name>
</gene>
<feature type="region of interest" description="Disordered" evidence="2">
    <location>
        <begin position="1"/>
        <end position="23"/>
    </location>
</feature>
<reference evidence="4 5" key="1">
    <citation type="submission" date="2019-09" db="EMBL/GenBank/DDBJ databases">
        <title>Nocardioides panacisoli sp. nov., isolated from the soil of a ginseng field.</title>
        <authorList>
            <person name="Cho C."/>
        </authorList>
    </citation>
    <scope>NUCLEOTIDE SEQUENCE [LARGE SCALE GENOMIC DNA]</scope>
    <source>
        <strain evidence="4 5">BN130099</strain>
    </source>
</reference>
<dbReference type="PROSITE" id="PS50943">
    <property type="entry name" value="HTH_CROC1"/>
    <property type="match status" value="1"/>
</dbReference>
<dbReference type="PANTHER" id="PTHR46797:SF1">
    <property type="entry name" value="METHYLPHOSPHONATE SYNTHASE"/>
    <property type="match status" value="1"/>
</dbReference>
<reference evidence="4 5" key="2">
    <citation type="submission" date="2019-09" db="EMBL/GenBank/DDBJ databases">
        <authorList>
            <person name="Jin C."/>
        </authorList>
    </citation>
    <scope>NUCLEOTIDE SEQUENCE [LARGE SCALE GENOMIC DNA]</scope>
    <source>
        <strain evidence="4 5">BN130099</strain>
    </source>
</reference>
<keyword evidence="5" id="KW-1185">Reference proteome</keyword>
<dbReference type="SMART" id="SM00530">
    <property type="entry name" value="HTH_XRE"/>
    <property type="match status" value="1"/>
</dbReference>
<organism evidence="4 5">
    <name type="scientific">Nocardioides humilatus</name>
    <dbReference type="NCBI Taxonomy" id="2607660"/>
    <lineage>
        <taxon>Bacteria</taxon>
        <taxon>Bacillati</taxon>
        <taxon>Actinomycetota</taxon>
        <taxon>Actinomycetes</taxon>
        <taxon>Propionibacteriales</taxon>
        <taxon>Nocardioidaceae</taxon>
        <taxon>Nocardioides</taxon>
    </lineage>
</organism>
<evidence type="ECO:0000256" key="1">
    <source>
        <dbReference type="ARBA" id="ARBA00023125"/>
    </source>
</evidence>
<feature type="compositionally biased region" description="Basic and acidic residues" evidence="2">
    <location>
        <begin position="1"/>
        <end position="15"/>
    </location>
</feature>
<protein>
    <submittedName>
        <fullName evidence="4">Helix-turn-helix transcriptional regulator</fullName>
    </submittedName>
</protein>
<dbReference type="AlphaFoldDB" id="A0A5B1LKH7"/>
<dbReference type="GO" id="GO:0003700">
    <property type="term" value="F:DNA-binding transcription factor activity"/>
    <property type="evidence" value="ECO:0007669"/>
    <property type="project" value="TreeGrafter"/>
</dbReference>
<dbReference type="GO" id="GO:0005829">
    <property type="term" value="C:cytosol"/>
    <property type="evidence" value="ECO:0007669"/>
    <property type="project" value="TreeGrafter"/>
</dbReference>
<dbReference type="EMBL" id="VUJV01000001">
    <property type="protein sequence ID" value="KAA1421255.1"/>
    <property type="molecule type" value="Genomic_DNA"/>
</dbReference>
<evidence type="ECO:0000313" key="5">
    <source>
        <dbReference type="Proteomes" id="UP000325003"/>
    </source>
</evidence>
<dbReference type="SUPFAM" id="SSF47413">
    <property type="entry name" value="lambda repressor-like DNA-binding domains"/>
    <property type="match status" value="1"/>
</dbReference>